<keyword evidence="3" id="KW-1185">Reference proteome</keyword>
<feature type="compositionally biased region" description="Basic and acidic residues" evidence="1">
    <location>
        <begin position="216"/>
        <end position="225"/>
    </location>
</feature>
<gene>
    <name evidence="2" type="ORF">OSTQU699_LOCUS10023</name>
</gene>
<evidence type="ECO:0000313" key="2">
    <source>
        <dbReference type="EMBL" id="CAD7704668.1"/>
    </source>
</evidence>
<evidence type="ECO:0000256" key="1">
    <source>
        <dbReference type="SAM" id="MobiDB-lite"/>
    </source>
</evidence>
<reference evidence="2" key="1">
    <citation type="submission" date="2020-12" db="EMBL/GenBank/DDBJ databases">
        <authorList>
            <person name="Iha C."/>
        </authorList>
    </citation>
    <scope>NUCLEOTIDE SEQUENCE</scope>
</reference>
<feature type="region of interest" description="Disordered" evidence="1">
    <location>
        <begin position="21"/>
        <end position="153"/>
    </location>
</feature>
<feature type="compositionally biased region" description="Basic and acidic residues" evidence="1">
    <location>
        <begin position="240"/>
        <end position="251"/>
    </location>
</feature>
<comment type="caution">
    <text evidence="2">The sequence shown here is derived from an EMBL/GenBank/DDBJ whole genome shotgun (WGS) entry which is preliminary data.</text>
</comment>
<dbReference type="EMBL" id="CAJHUC010002942">
    <property type="protein sequence ID" value="CAD7704668.1"/>
    <property type="molecule type" value="Genomic_DNA"/>
</dbReference>
<feature type="compositionally biased region" description="Basic and acidic residues" evidence="1">
    <location>
        <begin position="42"/>
        <end position="51"/>
    </location>
</feature>
<dbReference type="PANTHER" id="PTHR35321">
    <property type="entry name" value="OS02G0753200 PROTEIN"/>
    <property type="match status" value="1"/>
</dbReference>
<accession>A0A8S1JC63</accession>
<protein>
    <submittedName>
        <fullName evidence="2">Uncharacterized protein</fullName>
    </submittedName>
</protein>
<dbReference type="PANTHER" id="PTHR35321:SF1">
    <property type="entry name" value="OS02G0753200 PROTEIN"/>
    <property type="match status" value="1"/>
</dbReference>
<dbReference type="AlphaFoldDB" id="A0A8S1JC63"/>
<sequence>MSSPEGASGDACDFFGTAGRAAALSDSEDSSTEESVDSATLRAREAEERLVDYGQSRQPPSPKSSLLPSVAALFSKVDGPPAFLDPEATRPLAKNPRHGALPFPQGAAPAGEAPKSNRKERRKATPEGEFDVANLAPTLGTVSESAKRGLPEGAVIEAKAKKYKPDAEEAPQYTAVQVALMGGEIGDEKVAQRPPSGPMEVSEFLHKGGSALLPRKNNDRREREKQKRAKGQSGVSTWKSEAEMALRQQYD</sequence>
<dbReference type="InterPro" id="IPR040306">
    <property type="entry name" value="Os02g0753200-like"/>
</dbReference>
<organism evidence="2 3">
    <name type="scientific">Ostreobium quekettii</name>
    <dbReference type="NCBI Taxonomy" id="121088"/>
    <lineage>
        <taxon>Eukaryota</taxon>
        <taxon>Viridiplantae</taxon>
        <taxon>Chlorophyta</taxon>
        <taxon>core chlorophytes</taxon>
        <taxon>Ulvophyceae</taxon>
        <taxon>TCBD clade</taxon>
        <taxon>Bryopsidales</taxon>
        <taxon>Ostreobineae</taxon>
        <taxon>Ostreobiaceae</taxon>
        <taxon>Ostreobium</taxon>
    </lineage>
</organism>
<feature type="region of interest" description="Disordered" evidence="1">
    <location>
        <begin position="188"/>
        <end position="251"/>
    </location>
</feature>
<dbReference type="Proteomes" id="UP000708148">
    <property type="component" value="Unassembled WGS sequence"/>
</dbReference>
<proteinExistence type="predicted"/>
<name>A0A8S1JC63_9CHLO</name>
<evidence type="ECO:0000313" key="3">
    <source>
        <dbReference type="Proteomes" id="UP000708148"/>
    </source>
</evidence>
<feature type="compositionally biased region" description="Acidic residues" evidence="1">
    <location>
        <begin position="26"/>
        <end position="36"/>
    </location>
</feature>
<dbReference type="OrthoDB" id="543560at2759"/>